<dbReference type="PANTHER" id="PTHR41521">
    <property type="match status" value="1"/>
</dbReference>
<dbReference type="KEGG" id="tso:IZ6_31260"/>
<keyword evidence="3" id="KW-1185">Reference proteome</keyword>
<organism evidence="2 3">
    <name type="scientific">Terrihabitans soli</name>
    <dbReference type="NCBI Taxonomy" id="708113"/>
    <lineage>
        <taxon>Bacteria</taxon>
        <taxon>Pseudomonadati</taxon>
        <taxon>Pseudomonadota</taxon>
        <taxon>Alphaproteobacteria</taxon>
        <taxon>Hyphomicrobiales</taxon>
        <taxon>Terrihabitans</taxon>
    </lineage>
</organism>
<sequence>MPKGYWIVRVDVTNPDGYAPYAQAAAPAVAKFGGRYLARGGKHEALQGTARSRNVIVEFPSYQAAVDCWNSPEYQAAKKFRDGNCEAEWVAVEGLE</sequence>
<reference evidence="2 3" key="1">
    <citation type="submission" date="2020-08" db="EMBL/GenBank/DDBJ databases">
        <title>Genome sequence of Rhizobiales bacterium strain IZ6.</title>
        <authorList>
            <person name="Nakai R."/>
            <person name="Naganuma T."/>
        </authorList>
    </citation>
    <scope>NUCLEOTIDE SEQUENCE [LARGE SCALE GENOMIC DNA]</scope>
    <source>
        <strain evidence="2 3">IZ6</strain>
    </source>
</reference>
<evidence type="ECO:0000259" key="1">
    <source>
        <dbReference type="Pfam" id="PF07045"/>
    </source>
</evidence>
<dbReference type="Pfam" id="PF07045">
    <property type="entry name" value="DUF1330"/>
    <property type="match status" value="1"/>
</dbReference>
<protein>
    <recommendedName>
        <fullName evidence="1">DUF1330 domain-containing protein</fullName>
    </recommendedName>
</protein>
<evidence type="ECO:0000313" key="3">
    <source>
        <dbReference type="Proteomes" id="UP000515317"/>
    </source>
</evidence>
<accession>A0A6S6QZD8</accession>
<gene>
    <name evidence="2" type="ORF">IZ6_31260</name>
</gene>
<dbReference type="PANTHER" id="PTHR41521:SF4">
    <property type="entry name" value="BLR0684 PROTEIN"/>
    <property type="match status" value="1"/>
</dbReference>
<dbReference type="SUPFAM" id="SSF54909">
    <property type="entry name" value="Dimeric alpha+beta barrel"/>
    <property type="match status" value="1"/>
</dbReference>
<dbReference type="AlphaFoldDB" id="A0A6S6QZD8"/>
<dbReference type="InterPro" id="IPR011008">
    <property type="entry name" value="Dimeric_a/b-barrel"/>
</dbReference>
<proteinExistence type="predicted"/>
<evidence type="ECO:0000313" key="2">
    <source>
        <dbReference type="EMBL" id="BCJ92391.1"/>
    </source>
</evidence>
<dbReference type="EMBL" id="AP023361">
    <property type="protein sequence ID" value="BCJ92391.1"/>
    <property type="molecule type" value="Genomic_DNA"/>
</dbReference>
<dbReference type="Proteomes" id="UP000515317">
    <property type="component" value="Chromosome"/>
</dbReference>
<dbReference type="Gene3D" id="3.30.70.100">
    <property type="match status" value="1"/>
</dbReference>
<name>A0A6S6QZD8_9HYPH</name>
<dbReference type="RefSeq" id="WP_222875961.1">
    <property type="nucleotide sequence ID" value="NZ_AP023361.1"/>
</dbReference>
<dbReference type="InterPro" id="IPR010753">
    <property type="entry name" value="DUF1330"/>
</dbReference>
<feature type="domain" description="DUF1330" evidence="1">
    <location>
        <begin position="3"/>
        <end position="95"/>
    </location>
</feature>